<dbReference type="AlphaFoldDB" id="A0ABD1REY6"/>
<protein>
    <submittedName>
        <fullName evidence="2">Uncharacterized protein</fullName>
    </submittedName>
</protein>
<gene>
    <name evidence="2" type="ORF">Adt_31262</name>
</gene>
<sequence length="160" mass="18176">MPPHSPSLREGWAAQATDGGLDDPLLLEPPQDEGSEDDQVDSCGCCSCFSFINFFKGRLFRKYEEETEVVAEVSCNISDLVNYNILEEDDFMNEFNRPGKQVEIPYQHVRPGKRRAAGVTKRKKASKKSMIVYNILEEDDFTNEFKRPVKQVEIPLPKGS</sequence>
<feature type="region of interest" description="Disordered" evidence="1">
    <location>
        <begin position="1"/>
        <end position="36"/>
    </location>
</feature>
<dbReference type="Proteomes" id="UP001604336">
    <property type="component" value="Unassembled WGS sequence"/>
</dbReference>
<evidence type="ECO:0000313" key="2">
    <source>
        <dbReference type="EMBL" id="KAL2486506.1"/>
    </source>
</evidence>
<organism evidence="2 3">
    <name type="scientific">Abeliophyllum distichum</name>
    <dbReference type="NCBI Taxonomy" id="126358"/>
    <lineage>
        <taxon>Eukaryota</taxon>
        <taxon>Viridiplantae</taxon>
        <taxon>Streptophyta</taxon>
        <taxon>Embryophyta</taxon>
        <taxon>Tracheophyta</taxon>
        <taxon>Spermatophyta</taxon>
        <taxon>Magnoliopsida</taxon>
        <taxon>eudicotyledons</taxon>
        <taxon>Gunneridae</taxon>
        <taxon>Pentapetalae</taxon>
        <taxon>asterids</taxon>
        <taxon>lamiids</taxon>
        <taxon>Lamiales</taxon>
        <taxon>Oleaceae</taxon>
        <taxon>Forsythieae</taxon>
        <taxon>Abeliophyllum</taxon>
    </lineage>
</organism>
<name>A0ABD1REY6_9LAMI</name>
<comment type="caution">
    <text evidence="2">The sequence shown here is derived from an EMBL/GenBank/DDBJ whole genome shotgun (WGS) entry which is preliminary data.</text>
</comment>
<proteinExistence type="predicted"/>
<reference evidence="3" key="1">
    <citation type="submission" date="2024-07" db="EMBL/GenBank/DDBJ databases">
        <title>Two chromosome-level genome assemblies of Korean endemic species Abeliophyllum distichum and Forsythia ovata (Oleaceae).</title>
        <authorList>
            <person name="Jang H."/>
        </authorList>
    </citation>
    <scope>NUCLEOTIDE SEQUENCE [LARGE SCALE GENOMIC DNA]</scope>
</reference>
<accession>A0ABD1REY6</accession>
<keyword evidence="3" id="KW-1185">Reference proteome</keyword>
<feature type="compositionally biased region" description="Low complexity" evidence="1">
    <location>
        <begin position="18"/>
        <end position="29"/>
    </location>
</feature>
<evidence type="ECO:0000256" key="1">
    <source>
        <dbReference type="SAM" id="MobiDB-lite"/>
    </source>
</evidence>
<evidence type="ECO:0000313" key="3">
    <source>
        <dbReference type="Proteomes" id="UP001604336"/>
    </source>
</evidence>
<dbReference type="EMBL" id="JBFOLK010000009">
    <property type="protein sequence ID" value="KAL2486506.1"/>
    <property type="molecule type" value="Genomic_DNA"/>
</dbReference>